<organism evidence="1 2">
    <name type="scientific">Mya arenaria</name>
    <name type="common">Soft-shell clam</name>
    <dbReference type="NCBI Taxonomy" id="6604"/>
    <lineage>
        <taxon>Eukaryota</taxon>
        <taxon>Metazoa</taxon>
        <taxon>Spiralia</taxon>
        <taxon>Lophotrochozoa</taxon>
        <taxon>Mollusca</taxon>
        <taxon>Bivalvia</taxon>
        <taxon>Autobranchia</taxon>
        <taxon>Heteroconchia</taxon>
        <taxon>Euheterodonta</taxon>
        <taxon>Imparidentia</taxon>
        <taxon>Neoheterodontei</taxon>
        <taxon>Myida</taxon>
        <taxon>Myoidea</taxon>
        <taxon>Myidae</taxon>
        <taxon>Mya</taxon>
    </lineage>
</organism>
<name>A0ABY7EKE3_MYAAR</name>
<gene>
    <name evidence="1" type="ORF">MAR_019189</name>
</gene>
<sequence length="504" mass="57830">MLENGIACRWNWKRYPSYHDIPGCCLFTSAFEQKVHRMASGRHKQPFAREHSLRKLDNAGQLNIKKLADAGFYFHFDSVTNAQYIKCYACNCVLKDIRPEEVENIWSIHAQSVHYPDCTHVLNRKGLDYMQENQDGQWGEMKGYNSETVRTRCWKEKPQPRVVSKIDEITYRTLQRHSMEKGSLPTGVNYAVERYPEMAYENKRLEMMNDSMYEQHAKAGFFRENIGDLGKDVVRFDCDVSAATLCGLLRTGKTLGKNTFFSNMPVHICCLEKGQTSFERRTDGIAGDSAFCPIQQHRYISMSENGDLCQLQMQQYCLEQRGHLAIGCGVCNFTCHGLSLQESIRRHIREVPTTKCLAAITSVGGLEVSRICAKDGLVYPAGKKDFVSSLLEVWPSDAKLFREIVLGSPATLNMSQGICRRMSFSHMDPRYLHRIDTDGLSEAGFYYSIERDSVRCYYCDISIGKWRDHVYNRDPFVEHCLTHPYCPHIILTKGLFYVDETTTS</sequence>
<keyword evidence="2" id="KW-1185">Reference proteome</keyword>
<protein>
    <submittedName>
        <fullName evidence="1">Uncharacterized protein</fullName>
    </submittedName>
</protein>
<dbReference type="InterPro" id="IPR001370">
    <property type="entry name" value="BIR_rpt"/>
</dbReference>
<dbReference type="SUPFAM" id="SSF57924">
    <property type="entry name" value="Inhibitor of apoptosis (IAP) repeat"/>
    <property type="match status" value="2"/>
</dbReference>
<dbReference type="PROSITE" id="PS50143">
    <property type="entry name" value="BIR_REPEAT_2"/>
    <property type="match status" value="2"/>
</dbReference>
<accession>A0ABY7EKE3</accession>
<dbReference type="SMART" id="SM00238">
    <property type="entry name" value="BIR"/>
    <property type="match status" value="1"/>
</dbReference>
<dbReference type="Gene3D" id="1.10.1170.10">
    <property type="entry name" value="Inhibitor Of Apoptosis Protein (2mihbC-IAP-1), Chain A"/>
    <property type="match status" value="2"/>
</dbReference>
<evidence type="ECO:0000313" key="2">
    <source>
        <dbReference type="Proteomes" id="UP001164746"/>
    </source>
</evidence>
<dbReference type="PANTHER" id="PTHR10044:SF139">
    <property type="entry name" value="DEATH-ASSOCIATED INHIBITOR OF APOPTOSIS 2"/>
    <property type="match status" value="1"/>
</dbReference>
<dbReference type="EMBL" id="CP111017">
    <property type="protein sequence ID" value="WAR09231.1"/>
    <property type="molecule type" value="Genomic_DNA"/>
</dbReference>
<evidence type="ECO:0000313" key="1">
    <source>
        <dbReference type="EMBL" id="WAR09231.1"/>
    </source>
</evidence>
<dbReference type="Pfam" id="PF00653">
    <property type="entry name" value="BIR"/>
    <property type="match status" value="2"/>
</dbReference>
<dbReference type="InterPro" id="IPR050784">
    <property type="entry name" value="IAP"/>
</dbReference>
<reference evidence="1" key="1">
    <citation type="submission" date="2022-11" db="EMBL/GenBank/DDBJ databases">
        <title>Centuries of genome instability and evolution in soft-shell clam transmissible cancer (bioRxiv).</title>
        <authorList>
            <person name="Hart S.F.M."/>
            <person name="Yonemitsu M.A."/>
            <person name="Giersch R.M."/>
            <person name="Beal B.F."/>
            <person name="Arriagada G."/>
            <person name="Davis B.W."/>
            <person name="Ostrander E.A."/>
            <person name="Goff S.P."/>
            <person name="Metzger M.J."/>
        </authorList>
    </citation>
    <scope>NUCLEOTIDE SEQUENCE</scope>
    <source>
        <strain evidence="1">MELC-2E11</strain>
        <tissue evidence="1">Siphon/mantle</tissue>
    </source>
</reference>
<dbReference type="PANTHER" id="PTHR10044">
    <property type="entry name" value="INHIBITOR OF APOPTOSIS"/>
    <property type="match status" value="1"/>
</dbReference>
<dbReference type="Proteomes" id="UP001164746">
    <property type="component" value="Chromosome 6"/>
</dbReference>
<proteinExistence type="predicted"/>